<organism evidence="1">
    <name type="scientific">Anguilla anguilla</name>
    <name type="common">European freshwater eel</name>
    <name type="synonym">Muraena anguilla</name>
    <dbReference type="NCBI Taxonomy" id="7936"/>
    <lineage>
        <taxon>Eukaryota</taxon>
        <taxon>Metazoa</taxon>
        <taxon>Chordata</taxon>
        <taxon>Craniata</taxon>
        <taxon>Vertebrata</taxon>
        <taxon>Euteleostomi</taxon>
        <taxon>Actinopterygii</taxon>
        <taxon>Neopterygii</taxon>
        <taxon>Teleostei</taxon>
        <taxon>Anguilliformes</taxon>
        <taxon>Anguillidae</taxon>
        <taxon>Anguilla</taxon>
    </lineage>
</organism>
<reference evidence="1" key="1">
    <citation type="submission" date="2014-11" db="EMBL/GenBank/DDBJ databases">
        <authorList>
            <person name="Amaro Gonzalez C."/>
        </authorList>
    </citation>
    <scope>NUCLEOTIDE SEQUENCE</scope>
</reference>
<accession>A0A0E9T8G6</accession>
<name>A0A0E9T8G6_ANGAN</name>
<evidence type="ECO:0000313" key="1">
    <source>
        <dbReference type="EMBL" id="JAH49165.1"/>
    </source>
</evidence>
<dbReference type="EMBL" id="GBXM01059412">
    <property type="protein sequence ID" value="JAH49165.1"/>
    <property type="molecule type" value="Transcribed_RNA"/>
</dbReference>
<protein>
    <submittedName>
        <fullName evidence="1">Uncharacterized protein</fullName>
    </submittedName>
</protein>
<dbReference type="AlphaFoldDB" id="A0A0E9T8G6"/>
<sequence length="42" mass="4802">MPGIFPGNSLSSLLLLYFKSNVLGYRTKTIKKIVSLSQYFYI</sequence>
<proteinExistence type="predicted"/>
<reference evidence="1" key="2">
    <citation type="journal article" date="2015" name="Fish Shellfish Immunol.">
        <title>Early steps in the European eel (Anguilla anguilla)-Vibrio vulnificus interaction in the gills: Role of the RtxA13 toxin.</title>
        <authorList>
            <person name="Callol A."/>
            <person name="Pajuelo D."/>
            <person name="Ebbesson L."/>
            <person name="Teles M."/>
            <person name="MacKenzie S."/>
            <person name="Amaro C."/>
        </authorList>
    </citation>
    <scope>NUCLEOTIDE SEQUENCE</scope>
</reference>